<evidence type="ECO:0000313" key="3">
    <source>
        <dbReference type="RefSeq" id="XP_026487912.1"/>
    </source>
</evidence>
<proteinExistence type="predicted"/>
<dbReference type="OMA" id="NGNAPWE"/>
<feature type="coiled-coil region" evidence="1">
    <location>
        <begin position="79"/>
        <end position="106"/>
    </location>
</feature>
<dbReference type="RefSeq" id="XP_026487912.1">
    <property type="nucleotide sequence ID" value="XM_026632127.2"/>
</dbReference>
<keyword evidence="1" id="KW-0175">Coiled coil</keyword>
<evidence type="ECO:0000256" key="1">
    <source>
        <dbReference type="SAM" id="Coils"/>
    </source>
</evidence>
<dbReference type="Proteomes" id="UP001652626">
    <property type="component" value="Chromosome 2"/>
</dbReference>
<dbReference type="OrthoDB" id="7402155at2759"/>
<keyword evidence="2" id="KW-1185">Reference proteome</keyword>
<reference evidence="3" key="2">
    <citation type="submission" date="2025-08" db="UniProtKB">
        <authorList>
            <consortium name="RefSeq"/>
        </authorList>
    </citation>
    <scope>IDENTIFICATION</scope>
    <source>
        <tissue evidence="3">Whole body</tissue>
    </source>
</reference>
<dbReference type="GeneID" id="113394703"/>
<sequence length="404" mass="47516">MFLSIQELTVNKGMANGFSTTLGKYWEWLLDPFGVPFSQYCFKLFYTIYTHFTLYNLMIFLVKCVPTGIYMYKFIKNIYIDSRERLKQKEIELEDIRLQIQIINTKIKLRDAEFAERGELLRRKVEQLHHVRKRVQEIIVSDEELRTTINGNAPWEEEKDCNVSSTPEEECKFIMELLVKLKADHLIAPERDRMKMNCGEHFPEPVNEEDSVYSSANDVNKQDYHVKIVKVTNVYKVAYLRHFIKQKRLRRANKQAILRKKMDSIKKLLDDWQKTLKMVINNKLINLDSKNNIEMASQEAMGDFTKPKFNNSSDSDSDYRNSTGSYQDDYCVSWSQNQYRPVCSYDEFNTNFENRSDCYDLDECCTKYKGHEEICDCTATGILFVVPEETNSQVAIEDIKSDNA</sequence>
<protein>
    <submittedName>
        <fullName evidence="3">Uncharacterized protein LOC113394703</fullName>
    </submittedName>
</protein>
<organism evidence="2 3">
    <name type="scientific">Vanessa tameamea</name>
    <name type="common">Kamehameha butterfly</name>
    <dbReference type="NCBI Taxonomy" id="334116"/>
    <lineage>
        <taxon>Eukaryota</taxon>
        <taxon>Metazoa</taxon>
        <taxon>Ecdysozoa</taxon>
        <taxon>Arthropoda</taxon>
        <taxon>Hexapoda</taxon>
        <taxon>Insecta</taxon>
        <taxon>Pterygota</taxon>
        <taxon>Neoptera</taxon>
        <taxon>Endopterygota</taxon>
        <taxon>Lepidoptera</taxon>
        <taxon>Glossata</taxon>
        <taxon>Ditrysia</taxon>
        <taxon>Papilionoidea</taxon>
        <taxon>Nymphalidae</taxon>
        <taxon>Nymphalinae</taxon>
        <taxon>Vanessa</taxon>
    </lineage>
</organism>
<name>A0A8B8HU29_VANTA</name>
<dbReference type="AlphaFoldDB" id="A0A8B8HU29"/>
<reference evidence="2" key="1">
    <citation type="submission" date="2025-05" db="UniProtKB">
        <authorList>
            <consortium name="RefSeq"/>
        </authorList>
    </citation>
    <scope>NUCLEOTIDE SEQUENCE [LARGE SCALE GENOMIC DNA]</scope>
</reference>
<accession>A0A8B8HU29</accession>
<evidence type="ECO:0000313" key="2">
    <source>
        <dbReference type="Proteomes" id="UP001652626"/>
    </source>
</evidence>
<gene>
    <name evidence="3" type="primary">LOC113394703</name>
</gene>